<evidence type="ECO:0000313" key="3">
    <source>
        <dbReference type="Proteomes" id="UP001519363"/>
    </source>
</evidence>
<sequence>MSDLERNKQVVVDYYTTAFAGDPEKAVADHFGPHYIQHNPDAQDGPEAFIGFVKWLRGEHPNLRLHIKRVIAEGDMVVTHSHLDLEPDDPDNPGQALADYFRLADGKVVEHWDVIQAVPKKAANDNGMF</sequence>
<dbReference type="Gene3D" id="3.10.450.50">
    <property type="match status" value="1"/>
</dbReference>
<dbReference type="PANTHER" id="PTHR38436:SF1">
    <property type="entry name" value="ESTER CYCLASE"/>
    <property type="match status" value="1"/>
</dbReference>
<dbReference type="InterPro" id="IPR009959">
    <property type="entry name" value="Cyclase_SnoaL-like"/>
</dbReference>
<dbReference type="SUPFAM" id="SSF54427">
    <property type="entry name" value="NTF2-like"/>
    <property type="match status" value="1"/>
</dbReference>
<accession>A0ABS5APX3</accession>
<reference evidence="2 3" key="1">
    <citation type="submission" date="2021-03" db="EMBL/GenBank/DDBJ databases">
        <title>Sequencing the genomes of 1000 actinobacteria strains.</title>
        <authorList>
            <person name="Klenk H.-P."/>
        </authorList>
    </citation>
    <scope>NUCLEOTIDE SEQUENCE [LARGE SCALE GENOMIC DNA]</scope>
    <source>
        <strain evidence="2 3">DSM 44580</strain>
    </source>
</reference>
<proteinExistence type="predicted"/>
<protein>
    <submittedName>
        <fullName evidence="2">SnoaL-like aldol condensation-catalyzing enzyme</fullName>
    </submittedName>
</protein>
<evidence type="ECO:0000259" key="1">
    <source>
        <dbReference type="Pfam" id="PF12680"/>
    </source>
</evidence>
<dbReference type="InterPro" id="IPR037401">
    <property type="entry name" value="SnoaL-like"/>
</dbReference>
<name>A0ABS5APX3_9PSEU</name>
<gene>
    <name evidence="2" type="ORF">JOF53_007488</name>
</gene>
<feature type="domain" description="SnoaL-like" evidence="1">
    <location>
        <begin position="12"/>
        <end position="111"/>
    </location>
</feature>
<organism evidence="2 3">
    <name type="scientific">Crossiella equi</name>
    <dbReference type="NCBI Taxonomy" id="130796"/>
    <lineage>
        <taxon>Bacteria</taxon>
        <taxon>Bacillati</taxon>
        <taxon>Actinomycetota</taxon>
        <taxon>Actinomycetes</taxon>
        <taxon>Pseudonocardiales</taxon>
        <taxon>Pseudonocardiaceae</taxon>
        <taxon>Crossiella</taxon>
    </lineage>
</organism>
<dbReference type="RefSeq" id="WP_086789579.1">
    <property type="nucleotide sequence ID" value="NZ_JAGIOO010000001.1"/>
</dbReference>
<evidence type="ECO:0000313" key="2">
    <source>
        <dbReference type="EMBL" id="MBP2478616.1"/>
    </source>
</evidence>
<comment type="caution">
    <text evidence="2">The sequence shown here is derived from an EMBL/GenBank/DDBJ whole genome shotgun (WGS) entry which is preliminary data.</text>
</comment>
<dbReference type="PANTHER" id="PTHR38436">
    <property type="entry name" value="POLYKETIDE CYCLASE SNOAL-LIKE DOMAIN"/>
    <property type="match status" value="1"/>
</dbReference>
<dbReference type="Proteomes" id="UP001519363">
    <property type="component" value="Unassembled WGS sequence"/>
</dbReference>
<dbReference type="EMBL" id="JAGIOO010000001">
    <property type="protein sequence ID" value="MBP2478616.1"/>
    <property type="molecule type" value="Genomic_DNA"/>
</dbReference>
<keyword evidence="3" id="KW-1185">Reference proteome</keyword>
<dbReference type="Pfam" id="PF12680">
    <property type="entry name" value="SnoaL_2"/>
    <property type="match status" value="1"/>
</dbReference>
<dbReference type="InterPro" id="IPR032710">
    <property type="entry name" value="NTF2-like_dom_sf"/>
</dbReference>